<dbReference type="GO" id="GO:0016787">
    <property type="term" value="F:hydrolase activity"/>
    <property type="evidence" value="ECO:0007669"/>
    <property type="project" value="UniProtKB-KW"/>
</dbReference>
<dbReference type="InterPro" id="IPR053134">
    <property type="entry name" value="RNA-dir_DNA_polymerase"/>
</dbReference>
<gene>
    <name evidence="8" type="ORF">CXB51_008147</name>
</gene>
<evidence type="ECO:0000256" key="5">
    <source>
        <dbReference type="ARBA" id="ARBA00022801"/>
    </source>
</evidence>
<dbReference type="CDD" id="cd09274">
    <property type="entry name" value="RNase_HI_RT_Ty3"/>
    <property type="match status" value="1"/>
</dbReference>
<evidence type="ECO:0000256" key="4">
    <source>
        <dbReference type="ARBA" id="ARBA00022759"/>
    </source>
</evidence>
<dbReference type="EMBL" id="JAHUZN010000004">
    <property type="protein sequence ID" value="KAG8496920.1"/>
    <property type="molecule type" value="Genomic_DNA"/>
</dbReference>
<reference evidence="8 9" key="1">
    <citation type="journal article" date="2021" name="bioRxiv">
        <title>The Gossypium anomalum genome as a resource for cotton improvement and evolutionary analysis of hybrid incompatibility.</title>
        <authorList>
            <person name="Grover C.E."/>
            <person name="Yuan D."/>
            <person name="Arick M.A."/>
            <person name="Miller E.R."/>
            <person name="Hu G."/>
            <person name="Peterson D.G."/>
            <person name="Wendel J.F."/>
            <person name="Udall J.A."/>
        </authorList>
    </citation>
    <scope>NUCLEOTIDE SEQUENCE [LARGE SCALE GENOMIC DNA]</scope>
    <source>
        <strain evidence="8">JFW-Udall</strain>
        <tissue evidence="8">Leaf</tissue>
    </source>
</reference>
<name>A0A8J5Z8N8_9ROSI</name>
<keyword evidence="9" id="KW-1185">Reference proteome</keyword>
<accession>A0A8J5Z8N8</accession>
<dbReference type="PANTHER" id="PTHR24559:SF447">
    <property type="entry name" value="RNA-DIRECTED DNA POLYMERASE HOMOLOG"/>
    <property type="match status" value="1"/>
</dbReference>
<dbReference type="CDD" id="cd01647">
    <property type="entry name" value="RT_LTR"/>
    <property type="match status" value="1"/>
</dbReference>
<dbReference type="OrthoDB" id="1227411at2759"/>
<dbReference type="InterPro" id="IPR043128">
    <property type="entry name" value="Rev_trsase/Diguanyl_cyclase"/>
</dbReference>
<dbReference type="PROSITE" id="PS50878">
    <property type="entry name" value="RT_POL"/>
    <property type="match status" value="1"/>
</dbReference>
<dbReference type="Pfam" id="PF17917">
    <property type="entry name" value="RT_RNaseH"/>
    <property type="match status" value="1"/>
</dbReference>
<evidence type="ECO:0000259" key="7">
    <source>
        <dbReference type="PROSITE" id="PS50878"/>
    </source>
</evidence>
<dbReference type="SUPFAM" id="SSF56672">
    <property type="entry name" value="DNA/RNA polymerases"/>
    <property type="match status" value="1"/>
</dbReference>
<keyword evidence="1" id="KW-0808">Transferase</keyword>
<keyword evidence="3" id="KW-0540">Nuclease</keyword>
<dbReference type="Gene3D" id="3.30.70.270">
    <property type="match status" value="1"/>
</dbReference>
<dbReference type="PANTHER" id="PTHR24559">
    <property type="entry name" value="TRANSPOSON TY3-I GAG-POL POLYPROTEIN"/>
    <property type="match status" value="1"/>
</dbReference>
<dbReference type="Pfam" id="PF00078">
    <property type="entry name" value="RVT_1"/>
    <property type="match status" value="1"/>
</dbReference>
<dbReference type="Proteomes" id="UP000701853">
    <property type="component" value="Chromosome 4"/>
</dbReference>
<feature type="domain" description="Reverse transcriptase" evidence="7">
    <location>
        <begin position="1"/>
        <end position="153"/>
    </location>
</feature>
<keyword evidence="2" id="KW-0548">Nucleotidyltransferase</keyword>
<dbReference type="Gene3D" id="3.10.10.10">
    <property type="entry name" value="HIV Type 1 Reverse Transcriptase, subunit A, domain 1"/>
    <property type="match status" value="1"/>
</dbReference>
<keyword evidence="4" id="KW-0255">Endonuclease</keyword>
<evidence type="ECO:0000313" key="8">
    <source>
        <dbReference type="EMBL" id="KAG8496920.1"/>
    </source>
</evidence>
<dbReference type="GO" id="GO:0004519">
    <property type="term" value="F:endonuclease activity"/>
    <property type="evidence" value="ECO:0007669"/>
    <property type="project" value="UniProtKB-KW"/>
</dbReference>
<sequence>MRMYFDYRQLNKLTVKNKYPLSRIDDLFDQFRGALLKVKEANVHKIAFKTRYGHYEFLVIPFGLTNTPTTFMDLMNRVFQPYLDQFILVFIVDILVYTKSEDEHEEHLRVVNFLGHVVSTEGIRVDPRKIEVVLDWKQPKNLFEIRSFLGLQSSLEKLKSVLAQAPVLIQLESSKKFMTHERNYLTHDLELAAVVFALQIWRHYLYSERCIIYTNHKSLKYLLIQKELNLRQRRWIELLKDYGCTIEYHLGKANVVADALSRRAIIDLRTMFALLVCLMMGVC</sequence>
<dbReference type="InterPro" id="IPR000477">
    <property type="entry name" value="RT_dom"/>
</dbReference>
<evidence type="ECO:0000313" key="9">
    <source>
        <dbReference type="Proteomes" id="UP000701853"/>
    </source>
</evidence>
<evidence type="ECO:0000256" key="2">
    <source>
        <dbReference type="ARBA" id="ARBA00022695"/>
    </source>
</evidence>
<dbReference type="AlphaFoldDB" id="A0A8J5Z8N8"/>
<keyword evidence="6" id="KW-0695">RNA-directed DNA polymerase</keyword>
<dbReference type="GO" id="GO:0003964">
    <property type="term" value="F:RNA-directed DNA polymerase activity"/>
    <property type="evidence" value="ECO:0007669"/>
    <property type="project" value="UniProtKB-KW"/>
</dbReference>
<evidence type="ECO:0000256" key="1">
    <source>
        <dbReference type="ARBA" id="ARBA00022679"/>
    </source>
</evidence>
<proteinExistence type="predicted"/>
<dbReference type="InterPro" id="IPR043502">
    <property type="entry name" value="DNA/RNA_pol_sf"/>
</dbReference>
<protein>
    <recommendedName>
        <fullName evidence="7">Reverse transcriptase domain-containing protein</fullName>
    </recommendedName>
</protein>
<organism evidence="8 9">
    <name type="scientific">Gossypium anomalum</name>
    <dbReference type="NCBI Taxonomy" id="47600"/>
    <lineage>
        <taxon>Eukaryota</taxon>
        <taxon>Viridiplantae</taxon>
        <taxon>Streptophyta</taxon>
        <taxon>Embryophyta</taxon>
        <taxon>Tracheophyta</taxon>
        <taxon>Spermatophyta</taxon>
        <taxon>Magnoliopsida</taxon>
        <taxon>eudicotyledons</taxon>
        <taxon>Gunneridae</taxon>
        <taxon>Pentapetalae</taxon>
        <taxon>rosids</taxon>
        <taxon>malvids</taxon>
        <taxon>Malvales</taxon>
        <taxon>Malvaceae</taxon>
        <taxon>Malvoideae</taxon>
        <taxon>Gossypium</taxon>
    </lineage>
</organism>
<evidence type="ECO:0000256" key="3">
    <source>
        <dbReference type="ARBA" id="ARBA00022722"/>
    </source>
</evidence>
<comment type="caution">
    <text evidence="8">The sequence shown here is derived from an EMBL/GenBank/DDBJ whole genome shotgun (WGS) entry which is preliminary data.</text>
</comment>
<evidence type="ECO:0000256" key="6">
    <source>
        <dbReference type="ARBA" id="ARBA00022918"/>
    </source>
</evidence>
<dbReference type="InterPro" id="IPR041373">
    <property type="entry name" value="RT_RNaseH"/>
</dbReference>
<keyword evidence="5" id="KW-0378">Hydrolase</keyword>